<keyword evidence="1" id="KW-0472">Membrane</keyword>
<keyword evidence="1" id="KW-1133">Transmembrane helix</keyword>
<sequence length="163" mass="18225">MTLSTMTALLLVFTLSLLSAPQPLFFGLIMLIIAPLLAVLIALHYSSWYAYTFFIIFVGGLLVMFAYVSALVPNSLFHTTPLKNGLKLLLLWVPLLYYLLLLPSSSSHHSLHLLQYTIFKSGNDLYTPSNYPLLMLLIIILLLILTLVVKISSQTTGPLRPFL</sequence>
<evidence type="ECO:0000256" key="1">
    <source>
        <dbReference type="SAM" id="Phobius"/>
    </source>
</evidence>
<keyword evidence="1" id="KW-0812">Transmembrane</keyword>
<reference evidence="2" key="1">
    <citation type="journal article" date="2015" name="Mol. Phylogenet. Evol.">
        <title>Evolution of mitochondrial gene order in Annelida.</title>
        <authorList>
            <person name="Weigert A."/>
            <person name="Golombek A."/>
            <person name="Gerth M."/>
            <person name="Schwarz F."/>
            <person name="Struck T.H."/>
            <person name="Bleidorn C."/>
        </authorList>
    </citation>
    <scope>NUCLEOTIDE SEQUENCE</scope>
</reference>
<geneLocation type="mitochondrion" evidence="2"/>
<evidence type="ECO:0000313" key="2">
    <source>
        <dbReference type="EMBL" id="ALO81709.1"/>
    </source>
</evidence>
<proteinExistence type="predicted"/>
<organism evidence="2">
    <name type="scientific">Phyllochaetopterus sp. AW-2015</name>
    <dbReference type="NCBI Taxonomy" id="1750699"/>
    <lineage>
        <taxon>Eukaryota</taxon>
        <taxon>Metazoa</taxon>
        <taxon>Spiralia</taxon>
        <taxon>Lophotrochozoa</taxon>
        <taxon>Annelida</taxon>
        <taxon>Polychaeta</taxon>
        <taxon>Sedentaria</taxon>
        <taxon>Chaetopteridae</taxon>
        <taxon>Phyllochaetopterus</taxon>
    </lineage>
</organism>
<feature type="transmembrane region" description="Helical" evidence="1">
    <location>
        <begin position="48"/>
        <end position="72"/>
    </location>
</feature>
<dbReference type="EMBL" id="KT726961">
    <property type="protein sequence ID" value="ALO81709.1"/>
    <property type="molecule type" value="Genomic_DNA"/>
</dbReference>
<protein>
    <submittedName>
        <fullName evidence="2">NADH dehydrogenase subunit 6</fullName>
    </submittedName>
</protein>
<accession>A0A0S2N0E8</accession>
<name>A0A0S2N0E8_9ANNE</name>
<feature type="transmembrane region" description="Helical" evidence="1">
    <location>
        <begin position="131"/>
        <end position="151"/>
    </location>
</feature>
<keyword evidence="2" id="KW-0496">Mitochondrion</keyword>
<gene>
    <name evidence="2" type="primary">NAD6</name>
</gene>
<feature type="transmembrane region" description="Helical" evidence="1">
    <location>
        <begin position="84"/>
        <end position="101"/>
    </location>
</feature>
<dbReference type="AlphaFoldDB" id="A0A0S2N0E8"/>